<feature type="region of interest" description="Disordered" evidence="1">
    <location>
        <begin position="1"/>
        <end position="31"/>
    </location>
</feature>
<accession>A0ABY1Q354</accession>
<gene>
    <name evidence="3" type="ORF">SAMN06265222_104159</name>
</gene>
<feature type="transmembrane region" description="Helical" evidence="2">
    <location>
        <begin position="93"/>
        <end position="113"/>
    </location>
</feature>
<evidence type="ECO:0000256" key="1">
    <source>
        <dbReference type="SAM" id="MobiDB-lite"/>
    </source>
</evidence>
<dbReference type="Proteomes" id="UP001158067">
    <property type="component" value="Unassembled WGS sequence"/>
</dbReference>
<dbReference type="EMBL" id="FXUG01000004">
    <property type="protein sequence ID" value="SMP53810.1"/>
    <property type="molecule type" value="Genomic_DNA"/>
</dbReference>
<keyword evidence="2" id="KW-0812">Transmembrane</keyword>
<evidence type="ECO:0000313" key="3">
    <source>
        <dbReference type="EMBL" id="SMP53810.1"/>
    </source>
</evidence>
<organism evidence="3 4">
    <name type="scientific">Neorhodopirellula lusitana</name>
    <dbReference type="NCBI Taxonomy" id="445327"/>
    <lineage>
        <taxon>Bacteria</taxon>
        <taxon>Pseudomonadati</taxon>
        <taxon>Planctomycetota</taxon>
        <taxon>Planctomycetia</taxon>
        <taxon>Pirellulales</taxon>
        <taxon>Pirellulaceae</taxon>
        <taxon>Neorhodopirellula</taxon>
    </lineage>
</organism>
<sequence>MTDTESLSQTLSDSPLASGQPGTASRSESVNDPVEGYIGAKHFEITDIAGGCIMVFASGAISCVLLVINGAFVMALLSAFAAGGARWVENEKFSQFLLFSLPVALLIVQWYLIDTLRWILRRRVQK</sequence>
<evidence type="ECO:0000256" key="2">
    <source>
        <dbReference type="SAM" id="Phobius"/>
    </source>
</evidence>
<dbReference type="RefSeq" id="WP_283432347.1">
    <property type="nucleotide sequence ID" value="NZ_FXUG01000004.1"/>
</dbReference>
<keyword evidence="2" id="KW-1133">Transmembrane helix</keyword>
<evidence type="ECO:0000313" key="4">
    <source>
        <dbReference type="Proteomes" id="UP001158067"/>
    </source>
</evidence>
<keyword evidence="4" id="KW-1185">Reference proteome</keyword>
<evidence type="ECO:0008006" key="5">
    <source>
        <dbReference type="Google" id="ProtNLM"/>
    </source>
</evidence>
<reference evidence="3 4" key="1">
    <citation type="submission" date="2017-05" db="EMBL/GenBank/DDBJ databases">
        <authorList>
            <person name="Varghese N."/>
            <person name="Submissions S."/>
        </authorList>
    </citation>
    <scope>NUCLEOTIDE SEQUENCE [LARGE SCALE GENOMIC DNA]</scope>
    <source>
        <strain evidence="3 4">DSM 25457</strain>
    </source>
</reference>
<protein>
    <recommendedName>
        <fullName evidence="5">Transmembrane protein</fullName>
    </recommendedName>
</protein>
<proteinExistence type="predicted"/>
<feature type="transmembrane region" description="Helical" evidence="2">
    <location>
        <begin position="48"/>
        <end position="81"/>
    </location>
</feature>
<keyword evidence="2" id="KW-0472">Membrane</keyword>
<name>A0ABY1Q354_9BACT</name>
<comment type="caution">
    <text evidence="3">The sequence shown here is derived from an EMBL/GenBank/DDBJ whole genome shotgun (WGS) entry which is preliminary data.</text>
</comment>
<feature type="compositionally biased region" description="Polar residues" evidence="1">
    <location>
        <begin position="1"/>
        <end position="30"/>
    </location>
</feature>